<name>A0AAV3TA59_9EURY</name>
<dbReference type="PANTHER" id="PTHR45860">
    <property type="entry name" value="TRANSLATION INITIATION FACTOR EIF-2B SUBUNIT ALPHA"/>
    <property type="match status" value="1"/>
</dbReference>
<evidence type="ECO:0000313" key="5">
    <source>
        <dbReference type="EMBL" id="GAA0675059.1"/>
    </source>
</evidence>
<dbReference type="Pfam" id="PF01008">
    <property type="entry name" value="IF-2B"/>
    <property type="match status" value="1"/>
</dbReference>
<organism evidence="5 6">
    <name type="scientific">Natronoarchaeum mannanilyticum</name>
    <dbReference type="NCBI Taxonomy" id="926360"/>
    <lineage>
        <taxon>Archaea</taxon>
        <taxon>Methanobacteriati</taxon>
        <taxon>Methanobacteriota</taxon>
        <taxon>Stenosarchaea group</taxon>
        <taxon>Halobacteria</taxon>
        <taxon>Halobacteriales</taxon>
        <taxon>Natronoarchaeaceae</taxon>
    </lineage>
</organism>
<evidence type="ECO:0000313" key="6">
    <source>
        <dbReference type="Proteomes" id="UP001500420"/>
    </source>
</evidence>
<keyword evidence="6" id="KW-1185">Reference proteome</keyword>
<proteinExistence type="inferred from homology"/>
<reference evidence="5 6" key="1">
    <citation type="journal article" date="2019" name="Int. J. Syst. Evol. Microbiol.">
        <title>The Global Catalogue of Microorganisms (GCM) 10K type strain sequencing project: providing services to taxonomists for standard genome sequencing and annotation.</title>
        <authorList>
            <consortium name="The Broad Institute Genomics Platform"/>
            <consortium name="The Broad Institute Genome Sequencing Center for Infectious Disease"/>
            <person name="Wu L."/>
            <person name="Ma J."/>
        </authorList>
    </citation>
    <scope>NUCLEOTIDE SEQUENCE [LARGE SCALE GENOMIC DNA]</scope>
    <source>
        <strain evidence="5 6">JCM 16328</strain>
    </source>
</reference>
<comment type="similarity">
    <text evidence="1 4">Belongs to the eIF-2B alpha/beta/delta subunits family.</text>
</comment>
<dbReference type="InterPro" id="IPR000649">
    <property type="entry name" value="IF-2B-related"/>
</dbReference>
<sequence>MINEAVEEIEEMQTSSSSSVAIKATRALESLLDREFATVDEFERDLERNVSALRRANPSHASLQNAMLEVKDAVTTREFDDIEDAKRGTQEVIDGVVEGIEKGKRRAAANAVELFEDGMTIMTHDYSTTVLEAIEQAIAEGMYLDVYVTEGRPRYLGRRTARTLAGYDPIDVTLITEGACGHYLDECDRVVTGMTCIVDDVLYNRVGTFPIAATADNVGTPMTVVGSGTKIVEEGFVFENDFRPASEVMLEPAEGFEVGNPAYDATPVELVDSVVTDEKNREF</sequence>
<dbReference type="InterPro" id="IPR042529">
    <property type="entry name" value="IF_2B-like_C"/>
</dbReference>
<evidence type="ECO:0000256" key="3">
    <source>
        <dbReference type="ARBA" id="ARBA00022917"/>
    </source>
</evidence>
<evidence type="ECO:0000256" key="2">
    <source>
        <dbReference type="ARBA" id="ARBA00022540"/>
    </source>
</evidence>
<dbReference type="PANTHER" id="PTHR45860:SF1">
    <property type="entry name" value="TRANSLATION INITIATION FACTOR EIF-2B SUBUNIT ALPHA"/>
    <property type="match status" value="1"/>
</dbReference>
<protein>
    <submittedName>
        <fullName evidence="5">Translation initiation factor eIF-2B</fullName>
    </submittedName>
</protein>
<evidence type="ECO:0000256" key="4">
    <source>
        <dbReference type="RuleBase" id="RU003814"/>
    </source>
</evidence>
<dbReference type="SUPFAM" id="SSF100950">
    <property type="entry name" value="NagB/RpiA/CoA transferase-like"/>
    <property type="match status" value="1"/>
</dbReference>
<accession>A0AAV3TA59</accession>
<dbReference type="GO" id="GO:0005085">
    <property type="term" value="F:guanyl-nucleotide exchange factor activity"/>
    <property type="evidence" value="ECO:0007669"/>
    <property type="project" value="TreeGrafter"/>
</dbReference>
<dbReference type="Proteomes" id="UP001500420">
    <property type="component" value="Unassembled WGS sequence"/>
</dbReference>
<dbReference type="RefSeq" id="WP_343774194.1">
    <property type="nucleotide sequence ID" value="NZ_BAAADV010000004.1"/>
</dbReference>
<keyword evidence="3" id="KW-0648">Protein biosynthesis</keyword>
<dbReference type="Gene3D" id="3.40.50.10470">
    <property type="entry name" value="Translation initiation factor eif-2b, domain 2"/>
    <property type="match status" value="1"/>
</dbReference>
<dbReference type="InterPro" id="IPR027363">
    <property type="entry name" value="M1Pi_N"/>
</dbReference>
<dbReference type="Gene3D" id="1.20.120.420">
    <property type="entry name" value="translation initiation factor eif-2b, domain 1"/>
    <property type="match status" value="1"/>
</dbReference>
<evidence type="ECO:0000256" key="1">
    <source>
        <dbReference type="ARBA" id="ARBA00007251"/>
    </source>
</evidence>
<dbReference type="GO" id="GO:0003743">
    <property type="term" value="F:translation initiation factor activity"/>
    <property type="evidence" value="ECO:0007669"/>
    <property type="project" value="UniProtKB-KW"/>
</dbReference>
<dbReference type="InterPro" id="IPR037171">
    <property type="entry name" value="NagB/RpiA_transferase-like"/>
</dbReference>
<keyword evidence="2 5" id="KW-0396">Initiation factor</keyword>
<dbReference type="InterPro" id="IPR051501">
    <property type="entry name" value="eIF2B_alpha/beta/delta"/>
</dbReference>
<dbReference type="EMBL" id="BAAADV010000004">
    <property type="protein sequence ID" value="GAA0675059.1"/>
    <property type="molecule type" value="Genomic_DNA"/>
</dbReference>
<gene>
    <name evidence="5" type="ORF">GCM10009020_23300</name>
</gene>
<comment type="caution">
    <text evidence="5">The sequence shown here is derived from an EMBL/GenBank/DDBJ whole genome shotgun (WGS) entry which is preliminary data.</text>
</comment>
<dbReference type="AlphaFoldDB" id="A0AAV3TA59"/>